<keyword evidence="5 9" id="KW-0067">ATP-binding</keyword>
<dbReference type="GO" id="GO:0005524">
    <property type="term" value="F:ATP binding"/>
    <property type="evidence" value="ECO:0007669"/>
    <property type="project" value="UniProtKB-KW"/>
</dbReference>
<evidence type="ECO:0000256" key="9">
    <source>
        <dbReference type="PIRSR" id="PIRSR001589-2"/>
    </source>
</evidence>
<dbReference type="InterPro" id="IPR001962">
    <property type="entry name" value="Asn_synthase"/>
</dbReference>
<organism evidence="12 13">
    <name type="scientific">Novosphingobium pentaromativorans US6-1</name>
    <dbReference type="NCBI Taxonomy" id="1088721"/>
    <lineage>
        <taxon>Bacteria</taxon>
        <taxon>Pseudomonadati</taxon>
        <taxon>Pseudomonadota</taxon>
        <taxon>Alphaproteobacteria</taxon>
        <taxon>Sphingomonadales</taxon>
        <taxon>Sphingomonadaceae</taxon>
        <taxon>Novosphingobium</taxon>
    </lineage>
</organism>
<comment type="caution">
    <text evidence="12">The sequence shown here is derived from an EMBL/GenBank/DDBJ whole genome shotgun (WGS) entry which is preliminary data.</text>
</comment>
<keyword evidence="6 8" id="KW-0315">Glutamine amidotransferase</keyword>
<evidence type="ECO:0000256" key="2">
    <source>
        <dbReference type="ARBA" id="ARBA00005752"/>
    </source>
</evidence>
<dbReference type="eggNOG" id="COG0367">
    <property type="taxonomic scope" value="Bacteria"/>
</dbReference>
<dbReference type="InterPro" id="IPR006426">
    <property type="entry name" value="Asn_synth_AEB"/>
</dbReference>
<dbReference type="STRING" id="1088721.JI59_16000"/>
<feature type="domain" description="Glutamine amidotransferase type-2" evidence="11">
    <location>
        <begin position="2"/>
        <end position="217"/>
    </location>
</feature>
<dbReference type="Gene3D" id="3.40.50.620">
    <property type="entry name" value="HUPs"/>
    <property type="match status" value="1"/>
</dbReference>
<evidence type="ECO:0000313" key="12">
    <source>
        <dbReference type="EMBL" id="EHJ62219.1"/>
    </source>
</evidence>
<dbReference type="InterPro" id="IPR033738">
    <property type="entry name" value="AsnB_N"/>
</dbReference>
<dbReference type="AlphaFoldDB" id="G6E8Z5"/>
<dbReference type="SUPFAM" id="SSF56235">
    <property type="entry name" value="N-terminal nucleophile aminohydrolases (Ntn hydrolases)"/>
    <property type="match status" value="1"/>
</dbReference>
<dbReference type="EC" id="6.3.5.4" evidence="3"/>
<feature type="binding site" evidence="9">
    <location>
        <position position="99"/>
    </location>
    <ligand>
        <name>L-glutamine</name>
        <dbReference type="ChEBI" id="CHEBI:58359"/>
    </ligand>
</feature>
<dbReference type="InterPro" id="IPR017932">
    <property type="entry name" value="GATase_2_dom"/>
</dbReference>
<dbReference type="GO" id="GO:0005829">
    <property type="term" value="C:cytosol"/>
    <property type="evidence" value="ECO:0007669"/>
    <property type="project" value="TreeGrafter"/>
</dbReference>
<dbReference type="PROSITE" id="PS51278">
    <property type="entry name" value="GATASE_TYPE_2"/>
    <property type="match status" value="1"/>
</dbReference>
<dbReference type="PANTHER" id="PTHR43284">
    <property type="entry name" value="ASPARAGINE SYNTHETASE (GLUTAMINE-HYDROLYZING)"/>
    <property type="match status" value="1"/>
</dbReference>
<feature type="site" description="Important for beta-aspartyl-AMP intermediate formation" evidence="10">
    <location>
        <position position="368"/>
    </location>
</feature>
<evidence type="ECO:0000259" key="11">
    <source>
        <dbReference type="PROSITE" id="PS51278"/>
    </source>
</evidence>
<dbReference type="Pfam" id="PF00733">
    <property type="entry name" value="Asn_synthase"/>
    <property type="match status" value="1"/>
</dbReference>
<keyword evidence="8" id="KW-0028">Amino-acid biosynthesis</keyword>
<accession>G6E8Z5</accession>
<dbReference type="CDD" id="cd00712">
    <property type="entry name" value="AsnB"/>
    <property type="match status" value="1"/>
</dbReference>
<gene>
    <name evidence="12" type="ORF">NSU_0816</name>
</gene>
<sequence>MCGITGWYRRGGRPVPRDAIVRACNTIVHRGPDDWGIHLDGDIGLGHRRLSIVDLEGGHQPIYSADGRWAIVFNGEVYNFPELRDELEAWGWTFSTHSDTETVLAAYVRWGDDVWPMLEGMYGLAIWDARERRLVLARDPLGIKPVYYTLQQGGIAFGSEIRTLRAMTSPDGGSLDFSIDERGVHDFFMFGHVQKPRSIWREVKTLPPGHVLHIASEGDPEIRQFWRPQFSERAGLSDAEWIEETQRWVSETTKRHMLADVTVGAFLSGGVDSSAIVAAMARHATAPVKAFTMGFPGTSIDETEAAGRIARHLGCEHITLPLEPQDAGVMLPEVQRSHDEPCAATAAVPVWHLSKLAAEHVKVVLCGEGSDEIFAGYKRQRTALAAARTAPFLRMLEPVLAAVDNVPGMGGKRLNYLRQNARRFRQSAMLESNYQRFFQGTQISTPWVREDLYEEGFYARQESDHPFADLEREYFGWPGARDLDPLAQFMLADLTVHMPSSLLNRTDRGSMAHSLEARVPFLSHKLVDWALTMPRHMKLRGKVGKYALRKAAEPWLFPGALDERKLGFQLPFAEWFSGGFASFAQEAWISSGASRSGYLRQDAVEKLFAEHAAGLANHGRILYAIAMFSCWWDQTFDAR</sequence>
<keyword evidence="13" id="KW-1185">Reference proteome</keyword>
<dbReference type="InterPro" id="IPR014729">
    <property type="entry name" value="Rossmann-like_a/b/a_fold"/>
</dbReference>
<keyword evidence="4 9" id="KW-0547">Nucleotide-binding</keyword>
<comment type="catalytic activity">
    <reaction evidence="7">
        <text>L-aspartate + L-glutamine + ATP + H2O = L-asparagine + L-glutamate + AMP + diphosphate + H(+)</text>
        <dbReference type="Rhea" id="RHEA:12228"/>
        <dbReference type="ChEBI" id="CHEBI:15377"/>
        <dbReference type="ChEBI" id="CHEBI:15378"/>
        <dbReference type="ChEBI" id="CHEBI:29985"/>
        <dbReference type="ChEBI" id="CHEBI:29991"/>
        <dbReference type="ChEBI" id="CHEBI:30616"/>
        <dbReference type="ChEBI" id="CHEBI:33019"/>
        <dbReference type="ChEBI" id="CHEBI:58048"/>
        <dbReference type="ChEBI" id="CHEBI:58359"/>
        <dbReference type="ChEBI" id="CHEBI:456215"/>
        <dbReference type="EC" id="6.3.5.4"/>
    </reaction>
</comment>
<keyword evidence="8" id="KW-0061">Asparagine biosynthesis</keyword>
<evidence type="ECO:0000256" key="8">
    <source>
        <dbReference type="PIRSR" id="PIRSR001589-1"/>
    </source>
</evidence>
<dbReference type="GO" id="GO:0006529">
    <property type="term" value="P:asparagine biosynthetic process"/>
    <property type="evidence" value="ECO:0007669"/>
    <property type="project" value="UniProtKB-KW"/>
</dbReference>
<feature type="active site" description="For GATase activity" evidence="8">
    <location>
        <position position="2"/>
    </location>
</feature>
<evidence type="ECO:0000256" key="1">
    <source>
        <dbReference type="ARBA" id="ARBA00005187"/>
    </source>
</evidence>
<dbReference type="GO" id="GO:0004066">
    <property type="term" value="F:asparagine synthase (glutamine-hydrolyzing) activity"/>
    <property type="evidence" value="ECO:0007669"/>
    <property type="project" value="UniProtKB-EC"/>
</dbReference>
<dbReference type="InterPro" id="IPR051786">
    <property type="entry name" value="ASN_synthetase/amidase"/>
</dbReference>
<dbReference type="Gene3D" id="3.60.20.10">
    <property type="entry name" value="Glutamine Phosphoribosylpyrophosphate, subunit 1, domain 1"/>
    <property type="match status" value="1"/>
</dbReference>
<comment type="similarity">
    <text evidence="2">Belongs to the asparagine synthetase family.</text>
</comment>
<dbReference type="EMBL" id="AGFM01000009">
    <property type="protein sequence ID" value="EHJ62219.1"/>
    <property type="molecule type" value="Genomic_DNA"/>
</dbReference>
<dbReference type="NCBIfam" id="TIGR01536">
    <property type="entry name" value="asn_synth_AEB"/>
    <property type="match status" value="1"/>
</dbReference>
<dbReference type="SUPFAM" id="SSF52402">
    <property type="entry name" value="Adenine nucleotide alpha hydrolases-like"/>
    <property type="match status" value="1"/>
</dbReference>
<dbReference type="Proteomes" id="UP000004030">
    <property type="component" value="Unassembled WGS sequence"/>
</dbReference>
<comment type="pathway">
    <text evidence="1">Amino-acid biosynthesis; L-asparagine biosynthesis; L-asparagine from L-aspartate (L-Gln route): step 1/1.</text>
</comment>
<name>G6E8Z5_9SPHN</name>
<dbReference type="PATRIC" id="fig|1088721.3.peg.807"/>
<dbReference type="PANTHER" id="PTHR43284:SF1">
    <property type="entry name" value="ASPARAGINE SYNTHETASE"/>
    <property type="match status" value="1"/>
</dbReference>
<evidence type="ECO:0000313" key="13">
    <source>
        <dbReference type="Proteomes" id="UP000004030"/>
    </source>
</evidence>
<evidence type="ECO:0000256" key="4">
    <source>
        <dbReference type="ARBA" id="ARBA00022741"/>
    </source>
</evidence>
<dbReference type="RefSeq" id="WP_007011731.1">
    <property type="nucleotide sequence ID" value="NZ_AGFM01000009.1"/>
</dbReference>
<evidence type="ECO:0000256" key="3">
    <source>
        <dbReference type="ARBA" id="ARBA00012737"/>
    </source>
</evidence>
<dbReference type="KEGG" id="npn:JI59_16000"/>
<dbReference type="Pfam" id="PF13537">
    <property type="entry name" value="GATase_7"/>
    <property type="match status" value="1"/>
</dbReference>
<dbReference type="InterPro" id="IPR029055">
    <property type="entry name" value="Ntn_hydrolases_N"/>
</dbReference>
<proteinExistence type="inferred from homology"/>
<dbReference type="CDD" id="cd01991">
    <property type="entry name" value="Asn_synthase_B_C"/>
    <property type="match status" value="1"/>
</dbReference>
<evidence type="ECO:0000256" key="7">
    <source>
        <dbReference type="ARBA" id="ARBA00048741"/>
    </source>
</evidence>
<reference evidence="12 13" key="1">
    <citation type="journal article" date="2012" name="J. Bacteriol.">
        <title>Genome sequence of benzo(a)pyrene-degrading bacterium Novosphingobium pentaromativorans US6-1.</title>
        <authorList>
            <person name="Luo Y.R."/>
            <person name="Kang S.G."/>
            <person name="Kim S.J."/>
            <person name="Kim M.R."/>
            <person name="Li N."/>
            <person name="Lee J.H."/>
            <person name="Kwon K.K."/>
        </authorList>
    </citation>
    <scope>NUCLEOTIDE SEQUENCE [LARGE SCALE GENOMIC DNA]</scope>
    <source>
        <strain evidence="12 13">US6-1</strain>
    </source>
</reference>
<dbReference type="PIRSF" id="PIRSF001589">
    <property type="entry name" value="Asn_synthetase_glu-h"/>
    <property type="match status" value="1"/>
</dbReference>
<evidence type="ECO:0000256" key="5">
    <source>
        <dbReference type="ARBA" id="ARBA00022840"/>
    </source>
</evidence>
<protein>
    <recommendedName>
        <fullName evidence="3">asparagine synthase (glutamine-hydrolyzing)</fullName>
        <ecNumber evidence="3">6.3.5.4</ecNumber>
    </recommendedName>
</protein>
<evidence type="ECO:0000256" key="10">
    <source>
        <dbReference type="PIRSR" id="PIRSR001589-3"/>
    </source>
</evidence>
<evidence type="ECO:0000256" key="6">
    <source>
        <dbReference type="ARBA" id="ARBA00022962"/>
    </source>
</evidence>
<dbReference type="OrthoDB" id="9763290at2"/>